<name>A0ABQ3MLJ8_9PSEU</name>
<gene>
    <name evidence="2" type="ORF">GCM10017774_57390</name>
</gene>
<dbReference type="Proteomes" id="UP000605568">
    <property type="component" value="Unassembled WGS sequence"/>
</dbReference>
<accession>A0ABQ3MLJ8</accession>
<evidence type="ECO:0000259" key="1">
    <source>
        <dbReference type="SMART" id="SM00860"/>
    </source>
</evidence>
<organism evidence="2 3">
    <name type="scientific">Lentzea cavernae</name>
    <dbReference type="NCBI Taxonomy" id="2020703"/>
    <lineage>
        <taxon>Bacteria</taxon>
        <taxon>Bacillati</taxon>
        <taxon>Actinomycetota</taxon>
        <taxon>Actinomycetes</taxon>
        <taxon>Pseudonocardiales</taxon>
        <taxon>Pseudonocardiaceae</taxon>
        <taxon>Lentzea</taxon>
    </lineage>
</organism>
<dbReference type="Pfam" id="PF09346">
    <property type="entry name" value="SMI1_KNR4"/>
    <property type="match status" value="1"/>
</dbReference>
<dbReference type="SMART" id="SM00860">
    <property type="entry name" value="SMI1_KNR4"/>
    <property type="match status" value="1"/>
</dbReference>
<dbReference type="InterPro" id="IPR018958">
    <property type="entry name" value="Knr4/Smi1-like_dom"/>
</dbReference>
<comment type="caution">
    <text evidence="2">The sequence shown here is derived from an EMBL/GenBank/DDBJ whole genome shotgun (WGS) entry which is preliminary data.</text>
</comment>
<dbReference type="RefSeq" id="WP_191302422.1">
    <property type="nucleotide sequence ID" value="NZ_BNAR01000009.1"/>
</dbReference>
<proteinExistence type="predicted"/>
<protein>
    <recommendedName>
        <fullName evidence="1">Knr4/Smi1-like domain-containing protein</fullName>
    </recommendedName>
</protein>
<reference evidence="3" key="1">
    <citation type="journal article" date="2019" name="Int. J. Syst. Evol. Microbiol.">
        <title>The Global Catalogue of Microorganisms (GCM) 10K type strain sequencing project: providing services to taxonomists for standard genome sequencing and annotation.</title>
        <authorList>
            <consortium name="The Broad Institute Genomics Platform"/>
            <consortium name="The Broad Institute Genome Sequencing Center for Infectious Disease"/>
            <person name="Wu L."/>
            <person name="Ma J."/>
        </authorList>
    </citation>
    <scope>NUCLEOTIDE SEQUENCE [LARGE SCALE GENOMIC DNA]</scope>
    <source>
        <strain evidence="3">CGMCC 4.7367</strain>
    </source>
</reference>
<feature type="domain" description="Knr4/Smi1-like" evidence="1">
    <location>
        <begin position="24"/>
        <end position="179"/>
    </location>
</feature>
<sequence length="189" mass="20623">MSWSRADTWLRSHTPELHAKFLPPATPADLAAAEEVVGAPLPAGLTAWWAECGGLANVNYTPIIPEFYSPLGVGQALEVRKMMMEIRRDVAVAPEIADVDAHEASKLAEPAGSPIGDLWLPLFVPVAVDASGTYLFADLREGPLRGCVTQFDEVEGADEEPLWESVDAMLQAVVEWLEGDFRTEWPIAR</sequence>
<keyword evidence="3" id="KW-1185">Reference proteome</keyword>
<evidence type="ECO:0000313" key="2">
    <source>
        <dbReference type="EMBL" id="GHH49624.1"/>
    </source>
</evidence>
<evidence type="ECO:0000313" key="3">
    <source>
        <dbReference type="Proteomes" id="UP000605568"/>
    </source>
</evidence>
<dbReference type="InterPro" id="IPR037883">
    <property type="entry name" value="Knr4/Smi1-like_sf"/>
</dbReference>
<dbReference type="SUPFAM" id="SSF160631">
    <property type="entry name" value="SMI1/KNR4-like"/>
    <property type="match status" value="1"/>
</dbReference>
<dbReference type="EMBL" id="BNAR01000009">
    <property type="protein sequence ID" value="GHH49624.1"/>
    <property type="molecule type" value="Genomic_DNA"/>
</dbReference>